<reference evidence="8 9" key="1">
    <citation type="journal article" date="2015" name="Genome Announc.">
        <title>Complete Genome of Geobacter pickeringii G13T, a Metal-Reducing Isolate from Sedimentary Kaolin Deposits.</title>
        <authorList>
            <person name="Badalamenti J.P."/>
            <person name="Bond D.R."/>
        </authorList>
    </citation>
    <scope>NUCLEOTIDE SEQUENCE [LARGE SCALE GENOMIC DNA]</scope>
    <source>
        <strain evidence="8 9">G13</strain>
    </source>
</reference>
<keyword evidence="9" id="KW-1185">Reference proteome</keyword>
<name>A0A0B5BHK1_9BACT</name>
<dbReference type="GO" id="GO:0017004">
    <property type="term" value="P:cytochrome complex assembly"/>
    <property type="evidence" value="ECO:0007669"/>
    <property type="project" value="UniProtKB-KW"/>
</dbReference>
<evidence type="ECO:0000256" key="2">
    <source>
        <dbReference type="ARBA" id="ARBA00022692"/>
    </source>
</evidence>
<dbReference type="STRING" id="345632.GPICK_15925"/>
<dbReference type="PANTHER" id="PTHR30071:SF1">
    <property type="entry name" value="CYTOCHROME B_B6 PROTEIN-RELATED"/>
    <property type="match status" value="1"/>
</dbReference>
<dbReference type="Proteomes" id="UP000057609">
    <property type="component" value="Chromosome"/>
</dbReference>
<feature type="transmembrane region" description="Helical" evidence="6">
    <location>
        <begin position="242"/>
        <end position="262"/>
    </location>
</feature>
<evidence type="ECO:0000259" key="7">
    <source>
        <dbReference type="Pfam" id="PF01578"/>
    </source>
</evidence>
<feature type="transmembrane region" description="Helical" evidence="6">
    <location>
        <begin position="98"/>
        <end position="116"/>
    </location>
</feature>
<keyword evidence="3" id="KW-0201">Cytochrome c-type biogenesis</keyword>
<gene>
    <name evidence="8" type="ORF">GPICK_15925</name>
</gene>
<dbReference type="AlphaFoldDB" id="A0A0B5BHK1"/>
<evidence type="ECO:0000256" key="4">
    <source>
        <dbReference type="ARBA" id="ARBA00022989"/>
    </source>
</evidence>
<dbReference type="GO" id="GO:0005886">
    <property type="term" value="C:plasma membrane"/>
    <property type="evidence" value="ECO:0007669"/>
    <property type="project" value="TreeGrafter"/>
</dbReference>
<feature type="transmembrane region" description="Helical" evidence="6">
    <location>
        <begin position="213"/>
        <end position="230"/>
    </location>
</feature>
<dbReference type="RefSeq" id="WP_039744865.1">
    <property type="nucleotide sequence ID" value="NZ_CP009788.1"/>
</dbReference>
<feature type="transmembrane region" description="Helical" evidence="6">
    <location>
        <begin position="36"/>
        <end position="57"/>
    </location>
</feature>
<feature type="transmembrane region" description="Helical" evidence="6">
    <location>
        <begin position="6"/>
        <end position="29"/>
    </location>
</feature>
<dbReference type="InterPro" id="IPR002541">
    <property type="entry name" value="Cyt_c_assembly"/>
</dbReference>
<feature type="transmembrane region" description="Helical" evidence="6">
    <location>
        <begin position="69"/>
        <end position="86"/>
    </location>
</feature>
<dbReference type="KEGG" id="gpi:GPICK_15925"/>
<accession>A0A0B5BHK1</accession>
<feature type="transmembrane region" description="Helical" evidence="6">
    <location>
        <begin position="177"/>
        <end position="201"/>
    </location>
</feature>
<feature type="transmembrane region" description="Helical" evidence="6">
    <location>
        <begin position="136"/>
        <end position="156"/>
    </location>
</feature>
<evidence type="ECO:0000256" key="3">
    <source>
        <dbReference type="ARBA" id="ARBA00022748"/>
    </source>
</evidence>
<comment type="subcellular location">
    <subcellularLocation>
        <location evidence="1">Membrane</location>
        <topology evidence="1">Multi-pass membrane protein</topology>
    </subcellularLocation>
</comment>
<dbReference type="HOGENOM" id="CLU_049710_2_2_7"/>
<sequence length="272" mass="30685">MNRLEGVFLLLAIGAYCVSFLGWLYLVAFHKERGQAWGFHASWVGLLFHTLAIAARWRATGHIPVMHTYENSLSGGWIMMVIYLVVQRLLPQARPFAVGVVPLALLILGNGLQVGAELQPLEPAFRSNWLFVHVVFAWFAFGSYVSAFAAGALDLLRERLPHEAAERLPEPDLLDELIMRLILFGFLSHAVMIGSGAIWAYGLWGRYWGWDPVETWSLITWLIYGLNLHLRITLGWSGRRGAWLAVWSFVGVVFLFFGYGHGSSIHTEVFSR</sequence>
<evidence type="ECO:0000313" key="9">
    <source>
        <dbReference type="Proteomes" id="UP000057609"/>
    </source>
</evidence>
<evidence type="ECO:0000256" key="5">
    <source>
        <dbReference type="ARBA" id="ARBA00023136"/>
    </source>
</evidence>
<keyword evidence="2 6" id="KW-0812">Transmembrane</keyword>
<dbReference type="PANTHER" id="PTHR30071">
    <property type="entry name" value="HEME EXPORTER PROTEIN C"/>
    <property type="match status" value="1"/>
</dbReference>
<organism evidence="8 9">
    <name type="scientific">Geobacter pickeringii</name>
    <dbReference type="NCBI Taxonomy" id="345632"/>
    <lineage>
        <taxon>Bacteria</taxon>
        <taxon>Pseudomonadati</taxon>
        <taxon>Thermodesulfobacteriota</taxon>
        <taxon>Desulfuromonadia</taxon>
        <taxon>Geobacterales</taxon>
        <taxon>Geobacteraceae</taxon>
        <taxon>Geobacter</taxon>
    </lineage>
</organism>
<keyword evidence="4 6" id="KW-1133">Transmembrane helix</keyword>
<evidence type="ECO:0000256" key="1">
    <source>
        <dbReference type="ARBA" id="ARBA00004141"/>
    </source>
</evidence>
<evidence type="ECO:0000313" key="8">
    <source>
        <dbReference type="EMBL" id="AJE04659.1"/>
    </source>
</evidence>
<proteinExistence type="predicted"/>
<protein>
    <recommendedName>
        <fullName evidence="7">Cytochrome c assembly protein domain-containing protein</fullName>
    </recommendedName>
</protein>
<dbReference type="OrthoDB" id="9814290at2"/>
<evidence type="ECO:0000256" key="6">
    <source>
        <dbReference type="SAM" id="Phobius"/>
    </source>
</evidence>
<keyword evidence="5 6" id="KW-0472">Membrane</keyword>
<dbReference type="EMBL" id="CP009788">
    <property type="protein sequence ID" value="AJE04659.1"/>
    <property type="molecule type" value="Genomic_DNA"/>
</dbReference>
<dbReference type="Pfam" id="PF01578">
    <property type="entry name" value="Cytochrom_C_asm"/>
    <property type="match status" value="1"/>
</dbReference>
<dbReference type="InterPro" id="IPR045062">
    <property type="entry name" value="Cyt_c_biogenesis_CcsA/CcmC"/>
</dbReference>
<feature type="domain" description="Cytochrome c assembly protein" evidence="7">
    <location>
        <begin position="76"/>
        <end position="259"/>
    </location>
</feature>
<dbReference type="GO" id="GO:0020037">
    <property type="term" value="F:heme binding"/>
    <property type="evidence" value="ECO:0007669"/>
    <property type="project" value="InterPro"/>
</dbReference>